<protein>
    <submittedName>
        <fullName evidence="1">Uncharacterized protein</fullName>
    </submittedName>
</protein>
<dbReference type="OrthoDB" id="8117437at2"/>
<reference evidence="1 2" key="1">
    <citation type="submission" date="2018-05" db="EMBL/GenBank/DDBJ databases">
        <title>The draft genome of strain NS-104.</title>
        <authorList>
            <person name="Hang P."/>
            <person name="Jiang J."/>
        </authorList>
    </citation>
    <scope>NUCLEOTIDE SEQUENCE [LARGE SCALE GENOMIC DNA]</scope>
    <source>
        <strain evidence="1 2">NS-104</strain>
    </source>
</reference>
<comment type="caution">
    <text evidence="1">The sequence shown here is derived from an EMBL/GenBank/DDBJ whole genome shotgun (WGS) entry which is preliminary data.</text>
</comment>
<dbReference type="Proteomes" id="UP000245252">
    <property type="component" value="Unassembled WGS sequence"/>
</dbReference>
<organism evidence="1 2">
    <name type="scientific">Metarhizobium album</name>
    <dbReference type="NCBI Taxonomy" id="2182425"/>
    <lineage>
        <taxon>Bacteria</taxon>
        <taxon>Pseudomonadati</taxon>
        <taxon>Pseudomonadota</taxon>
        <taxon>Alphaproteobacteria</taxon>
        <taxon>Hyphomicrobiales</taxon>
        <taxon>Rhizobiaceae</taxon>
        <taxon>Metarhizobium</taxon>
    </lineage>
</organism>
<accession>A0A2U2DV34</accession>
<dbReference type="AlphaFoldDB" id="A0A2U2DV34"/>
<evidence type="ECO:0000313" key="2">
    <source>
        <dbReference type="Proteomes" id="UP000245252"/>
    </source>
</evidence>
<dbReference type="EMBL" id="QFBC01000002">
    <property type="protein sequence ID" value="PWE57151.1"/>
    <property type="molecule type" value="Genomic_DNA"/>
</dbReference>
<keyword evidence="2" id="KW-1185">Reference proteome</keyword>
<sequence>MPKIVEKVAFAIWQARMRTTDGEEVFSRLEGREDWIECARAAIQAIKEPNTEMRVAGRDALGSYFGRGASKPVSYEWQIADETFAAMISAALEEG</sequence>
<gene>
    <name evidence="1" type="ORF">DEM27_05785</name>
</gene>
<dbReference type="RefSeq" id="WP_109457254.1">
    <property type="nucleotide sequence ID" value="NZ_QFBC01000002.1"/>
</dbReference>
<evidence type="ECO:0000313" key="1">
    <source>
        <dbReference type="EMBL" id="PWE57151.1"/>
    </source>
</evidence>
<proteinExistence type="predicted"/>
<name>A0A2U2DV34_9HYPH</name>